<evidence type="ECO:0000256" key="1">
    <source>
        <dbReference type="SAM" id="MobiDB-lite"/>
    </source>
</evidence>
<accession>A0A918I822</accession>
<dbReference type="RefSeq" id="WP_191872678.1">
    <property type="nucleotide sequence ID" value="NZ_BMTD01000003.1"/>
</dbReference>
<protein>
    <recommendedName>
        <fullName evidence="5">Secreted protein</fullName>
    </recommendedName>
</protein>
<evidence type="ECO:0008006" key="5">
    <source>
        <dbReference type="Google" id="ProtNLM"/>
    </source>
</evidence>
<evidence type="ECO:0000313" key="4">
    <source>
        <dbReference type="Proteomes" id="UP000618795"/>
    </source>
</evidence>
<dbReference type="Proteomes" id="UP000618795">
    <property type="component" value="Unassembled WGS sequence"/>
</dbReference>
<name>A0A918I822_9ACTN</name>
<reference evidence="3" key="2">
    <citation type="submission" date="2020-09" db="EMBL/GenBank/DDBJ databases">
        <authorList>
            <person name="Sun Q."/>
            <person name="Ohkuma M."/>
        </authorList>
    </citation>
    <scope>NUCLEOTIDE SEQUENCE</scope>
    <source>
        <strain evidence="3">JCM 4369</strain>
    </source>
</reference>
<dbReference type="AlphaFoldDB" id="A0A918I822"/>
<keyword evidence="4" id="KW-1185">Reference proteome</keyword>
<dbReference type="EMBL" id="BMTD01000003">
    <property type="protein sequence ID" value="GGU87158.1"/>
    <property type="molecule type" value="Genomic_DNA"/>
</dbReference>
<feature type="chain" id="PRO_5038776261" description="Secreted protein" evidence="2">
    <location>
        <begin position="32"/>
        <end position="131"/>
    </location>
</feature>
<gene>
    <name evidence="3" type="ORF">GCM10010260_20610</name>
</gene>
<organism evidence="3 4">
    <name type="scientific">Streptomyces filipinensis</name>
    <dbReference type="NCBI Taxonomy" id="66887"/>
    <lineage>
        <taxon>Bacteria</taxon>
        <taxon>Bacillati</taxon>
        <taxon>Actinomycetota</taxon>
        <taxon>Actinomycetes</taxon>
        <taxon>Kitasatosporales</taxon>
        <taxon>Streptomycetaceae</taxon>
        <taxon>Streptomyces</taxon>
    </lineage>
</organism>
<keyword evidence="2" id="KW-0732">Signal</keyword>
<comment type="caution">
    <text evidence="3">The sequence shown here is derived from an EMBL/GenBank/DDBJ whole genome shotgun (WGS) entry which is preliminary data.</text>
</comment>
<feature type="region of interest" description="Disordered" evidence="1">
    <location>
        <begin position="37"/>
        <end position="117"/>
    </location>
</feature>
<reference evidence="3" key="1">
    <citation type="journal article" date="2014" name="Int. J. Syst. Evol. Microbiol.">
        <title>Complete genome sequence of Corynebacterium casei LMG S-19264T (=DSM 44701T), isolated from a smear-ripened cheese.</title>
        <authorList>
            <consortium name="US DOE Joint Genome Institute (JGI-PGF)"/>
            <person name="Walter F."/>
            <person name="Albersmeier A."/>
            <person name="Kalinowski J."/>
            <person name="Ruckert C."/>
        </authorList>
    </citation>
    <scope>NUCLEOTIDE SEQUENCE</scope>
    <source>
        <strain evidence="3">JCM 4369</strain>
    </source>
</reference>
<evidence type="ECO:0000313" key="3">
    <source>
        <dbReference type="EMBL" id="GGU87158.1"/>
    </source>
</evidence>
<proteinExistence type="predicted"/>
<sequence>MFRGTTARTRFPLIAVLLLALQLFAPTGTFAPAHTLSQAQAKAESGIASSAPPVHEEKDSVRTPNRSGAPLSAPHLRDRQRGPASGWAQQPALIAGRASGADAPDAPGAPYHRAARTPRALTPAALQVFRC</sequence>
<feature type="compositionally biased region" description="Low complexity" evidence="1">
    <location>
        <begin position="95"/>
        <end position="110"/>
    </location>
</feature>
<feature type="signal peptide" evidence="2">
    <location>
        <begin position="1"/>
        <end position="31"/>
    </location>
</feature>
<evidence type="ECO:0000256" key="2">
    <source>
        <dbReference type="SAM" id="SignalP"/>
    </source>
</evidence>